<comment type="caution">
    <text evidence="2">The sequence shown here is derived from an EMBL/GenBank/DDBJ whole genome shotgun (WGS) entry which is preliminary data.</text>
</comment>
<dbReference type="SUPFAM" id="SSF117130">
    <property type="entry name" value="CsrA-like"/>
    <property type="match status" value="1"/>
</dbReference>
<accession>A0ABT3TPY0</accession>
<dbReference type="RefSeq" id="WP_420887208.1">
    <property type="nucleotide sequence ID" value="NZ_SHNN01000007.1"/>
</dbReference>
<keyword evidence="1" id="KW-0010">Activator</keyword>
<evidence type="ECO:0000313" key="3">
    <source>
        <dbReference type="Proteomes" id="UP001143362"/>
    </source>
</evidence>
<name>A0ABT3TPY0_9GAMM</name>
<sequence>MGVFSDVLQDGAGNQVKLGIDAPEDVAIVREELLEAVALTD</sequence>
<dbReference type="EMBL" id="SHNN01000007">
    <property type="protein sequence ID" value="MCX2983387.1"/>
    <property type="molecule type" value="Genomic_DNA"/>
</dbReference>
<dbReference type="Proteomes" id="UP001143362">
    <property type="component" value="Unassembled WGS sequence"/>
</dbReference>
<keyword evidence="3" id="KW-1185">Reference proteome</keyword>
<dbReference type="InterPro" id="IPR036107">
    <property type="entry name" value="CsrA_sf"/>
</dbReference>
<gene>
    <name evidence="2" type="ORF">EYC98_21210</name>
</gene>
<dbReference type="Pfam" id="PF02599">
    <property type="entry name" value="CsrA"/>
    <property type="match status" value="1"/>
</dbReference>
<evidence type="ECO:0000256" key="1">
    <source>
        <dbReference type="ARBA" id="ARBA00023159"/>
    </source>
</evidence>
<dbReference type="Gene3D" id="2.60.40.4380">
    <property type="entry name" value="Translational regulator CsrA"/>
    <property type="match status" value="1"/>
</dbReference>
<organism evidence="2 3">
    <name type="scientific">Candidatus Litorirhabdus singularis</name>
    <dbReference type="NCBI Taxonomy" id="2518993"/>
    <lineage>
        <taxon>Bacteria</taxon>
        <taxon>Pseudomonadati</taxon>
        <taxon>Pseudomonadota</taxon>
        <taxon>Gammaproteobacteria</taxon>
        <taxon>Cellvibrionales</taxon>
        <taxon>Halieaceae</taxon>
        <taxon>Candidatus Litorirhabdus</taxon>
    </lineage>
</organism>
<reference evidence="2" key="1">
    <citation type="submission" date="2019-02" db="EMBL/GenBank/DDBJ databases">
        <authorList>
            <person name="Li S.-H."/>
        </authorList>
    </citation>
    <scope>NUCLEOTIDE SEQUENCE</scope>
    <source>
        <strain evidence="2">IMCC14734</strain>
    </source>
</reference>
<proteinExistence type="predicted"/>
<dbReference type="InterPro" id="IPR003751">
    <property type="entry name" value="CsrA"/>
</dbReference>
<evidence type="ECO:0000313" key="2">
    <source>
        <dbReference type="EMBL" id="MCX2983387.1"/>
    </source>
</evidence>
<protein>
    <submittedName>
        <fullName evidence="2">Carbon storage regulator</fullName>
    </submittedName>
</protein>